<name>A0A8T2E6C7_ARASU</name>
<evidence type="ECO:0000313" key="1">
    <source>
        <dbReference type="EMBL" id="KAG7619627.1"/>
    </source>
</evidence>
<dbReference type="AlphaFoldDB" id="A0A8T2E6C7"/>
<protein>
    <submittedName>
        <fullName evidence="1">F-box associated domain type 1</fullName>
    </submittedName>
</protein>
<evidence type="ECO:0000313" key="2">
    <source>
        <dbReference type="Proteomes" id="UP000694251"/>
    </source>
</evidence>
<gene>
    <name evidence="1" type="ORF">ISN44_As04g005190</name>
</gene>
<dbReference type="Proteomes" id="UP000694251">
    <property type="component" value="Chromosome 4"/>
</dbReference>
<reference evidence="1 2" key="1">
    <citation type="submission" date="2020-12" db="EMBL/GenBank/DDBJ databases">
        <title>Concerted genomic and epigenomic changes stabilize Arabidopsis allopolyploids.</title>
        <authorList>
            <person name="Chen Z."/>
        </authorList>
    </citation>
    <scope>NUCLEOTIDE SEQUENCE [LARGE SCALE GENOMIC DNA]</scope>
    <source>
        <strain evidence="1">As9502</strain>
        <tissue evidence="1">Leaf</tissue>
    </source>
</reference>
<keyword evidence="2" id="KW-1185">Reference proteome</keyword>
<organism evidence="1 2">
    <name type="scientific">Arabidopsis suecica</name>
    <name type="common">Swedish thale-cress</name>
    <name type="synonym">Cardaminopsis suecica</name>
    <dbReference type="NCBI Taxonomy" id="45249"/>
    <lineage>
        <taxon>Eukaryota</taxon>
        <taxon>Viridiplantae</taxon>
        <taxon>Streptophyta</taxon>
        <taxon>Embryophyta</taxon>
        <taxon>Tracheophyta</taxon>
        <taxon>Spermatophyta</taxon>
        <taxon>Magnoliopsida</taxon>
        <taxon>eudicotyledons</taxon>
        <taxon>Gunneridae</taxon>
        <taxon>Pentapetalae</taxon>
        <taxon>rosids</taxon>
        <taxon>malvids</taxon>
        <taxon>Brassicales</taxon>
        <taxon>Brassicaceae</taxon>
        <taxon>Camelineae</taxon>
        <taxon>Arabidopsis</taxon>
    </lineage>
</organism>
<proteinExistence type="predicted"/>
<accession>A0A8T2E6C7</accession>
<comment type="caution">
    <text evidence="1">The sequence shown here is derived from an EMBL/GenBank/DDBJ whole genome shotgun (WGS) entry which is preliminary data.</text>
</comment>
<sequence>MIHRDLKSHPAEIVEVTRVLSLSLLLQDTDFGGEEEVSTDIAVWLTNKLSDGVVSFTKYFNVTSPHLPLLQCHGAMVIWLVRDTSLEITKTSWHGVREK</sequence>
<dbReference type="EMBL" id="JAEFBJ010000004">
    <property type="protein sequence ID" value="KAG7619627.1"/>
    <property type="molecule type" value="Genomic_DNA"/>
</dbReference>